<dbReference type="EMBL" id="FTOV01000009">
    <property type="protein sequence ID" value="SIT17530.1"/>
    <property type="molecule type" value="Genomic_DNA"/>
</dbReference>
<dbReference type="SUPFAM" id="SSF103647">
    <property type="entry name" value="TSP type-3 repeat"/>
    <property type="match status" value="1"/>
</dbReference>
<reference evidence="2 3" key="1">
    <citation type="submission" date="2017-01" db="EMBL/GenBank/DDBJ databases">
        <authorList>
            <person name="Mah S.A."/>
            <person name="Swanson W.J."/>
            <person name="Moy G.W."/>
            <person name="Vacquier V.D."/>
        </authorList>
    </citation>
    <scope>NUCLEOTIDE SEQUENCE [LARGE SCALE GENOMIC DNA]</scope>
    <source>
        <strain evidence="2 3">DSM 18014</strain>
    </source>
</reference>
<gene>
    <name evidence="2" type="ORF">SAMN05421785_1094</name>
</gene>
<dbReference type="InterPro" id="IPR028974">
    <property type="entry name" value="TSP_type-3_rpt"/>
</dbReference>
<evidence type="ECO:0000256" key="1">
    <source>
        <dbReference type="SAM" id="Phobius"/>
    </source>
</evidence>
<sequence>MFRETVNQNKTIILKNSVTFLLLFICSFYHAQEMEICKCDLLKKSEDSINAFYAKHKFKTISKKEALKPKYDYISVKYLKNYSKSQDIVDSLELKISNEISKIVPDTAYVSYKIRDSIERLEYSKKFGDIPKPVIIKTGKLHGAIAVLYQTRNIYHPKYYLRISYDEGKSWKNYYTGLEKSANYLFKTNSKYPLWKNKNSIQIEADIVRMIKEPLFPSSPLPTYETIKNNALITLNLKEIIKDSDDDGINDLEEKFVYFTNPLSADTDKDGIMDFDDENPRYKSLNNDFTKLVEILRFGDYPLLTNNSTVRMDEFITDLKTVHDDIQTQIEKQKSEFKPREKSLLDLLEFKVIVTNDENIRRMDTYGEKTIFLTSKEYSNYLKYNYGINYCNYSKIFKCDDKKDTYILTFDSLIIGETYIFIKIPEGWIVRIGNRWQA</sequence>
<dbReference type="STRING" id="373672.SAMN05421785_1094"/>
<organism evidence="2 3">
    <name type="scientific">Chryseobacterium gambrini</name>
    <dbReference type="NCBI Taxonomy" id="373672"/>
    <lineage>
        <taxon>Bacteria</taxon>
        <taxon>Pseudomonadati</taxon>
        <taxon>Bacteroidota</taxon>
        <taxon>Flavobacteriia</taxon>
        <taxon>Flavobacteriales</taxon>
        <taxon>Weeksellaceae</taxon>
        <taxon>Chryseobacterium group</taxon>
        <taxon>Chryseobacterium</taxon>
    </lineage>
</organism>
<dbReference type="AlphaFoldDB" id="A0A1N7Q3S2"/>
<evidence type="ECO:0000313" key="3">
    <source>
        <dbReference type="Proteomes" id="UP000185781"/>
    </source>
</evidence>
<proteinExistence type="predicted"/>
<evidence type="ECO:0000313" key="2">
    <source>
        <dbReference type="EMBL" id="SIT17530.1"/>
    </source>
</evidence>
<dbReference type="Gene3D" id="4.10.1080.10">
    <property type="entry name" value="TSP type-3 repeat"/>
    <property type="match status" value="1"/>
</dbReference>
<feature type="transmembrane region" description="Helical" evidence="1">
    <location>
        <begin position="12"/>
        <end position="31"/>
    </location>
</feature>
<keyword evidence="1" id="KW-1133">Transmembrane helix</keyword>
<dbReference type="Proteomes" id="UP000185781">
    <property type="component" value="Unassembled WGS sequence"/>
</dbReference>
<protein>
    <submittedName>
        <fullName evidence="2">Uncharacterized protein</fullName>
    </submittedName>
</protein>
<dbReference type="GO" id="GO:0005509">
    <property type="term" value="F:calcium ion binding"/>
    <property type="evidence" value="ECO:0007669"/>
    <property type="project" value="InterPro"/>
</dbReference>
<keyword evidence="1" id="KW-0812">Transmembrane</keyword>
<keyword evidence="1" id="KW-0472">Membrane</keyword>
<accession>A0A1N7Q3S2</accession>
<name>A0A1N7Q3S2_9FLAO</name>